<reference evidence="9" key="1">
    <citation type="journal article" date="2013" name="Genome Announc.">
        <title>Draft genome sequence of Pseudozyma brasiliensis sp. nov. strain GHG001, a high producer of endo-1,4-xylanase isolated from an insect pest of sugarcane.</title>
        <authorList>
            <person name="Oliveira J.V.D.C."/>
            <person name="dos Santos R.A.C."/>
            <person name="Borges T.A."/>
            <person name="Riano-Pachon D.M."/>
            <person name="Goldman G.H."/>
        </authorList>
    </citation>
    <scope>NUCLEOTIDE SEQUENCE [LARGE SCALE GENOMIC DNA]</scope>
    <source>
        <strain evidence="9">GHG001</strain>
    </source>
</reference>
<evidence type="ECO:0000313" key="8">
    <source>
        <dbReference type="EMBL" id="EST09387.1"/>
    </source>
</evidence>
<feature type="region of interest" description="Disordered" evidence="7">
    <location>
        <begin position="365"/>
        <end position="390"/>
    </location>
</feature>
<evidence type="ECO:0000256" key="4">
    <source>
        <dbReference type="ARBA" id="ARBA00022679"/>
    </source>
</evidence>
<accession>V5GU01</accession>
<dbReference type="Gene3D" id="3.20.20.60">
    <property type="entry name" value="Phosphoenolpyruvate-binding domains"/>
    <property type="match status" value="1"/>
</dbReference>
<dbReference type="GO" id="GO:0015940">
    <property type="term" value="P:pantothenate biosynthetic process"/>
    <property type="evidence" value="ECO:0007669"/>
    <property type="project" value="UniProtKB-UniPathway"/>
</dbReference>
<dbReference type="CDD" id="cd06557">
    <property type="entry name" value="KPHMT-like"/>
    <property type="match status" value="1"/>
</dbReference>
<evidence type="ECO:0000256" key="5">
    <source>
        <dbReference type="ARBA" id="ARBA00049172"/>
    </source>
</evidence>
<dbReference type="PANTHER" id="PTHR20881">
    <property type="entry name" value="3-METHYL-2-OXOBUTANOATE HYDROXYMETHYLTRANSFERASE"/>
    <property type="match status" value="1"/>
</dbReference>
<feature type="compositionally biased region" description="Low complexity" evidence="7">
    <location>
        <begin position="82"/>
        <end position="101"/>
    </location>
</feature>
<keyword evidence="9" id="KW-1185">Reference proteome</keyword>
<feature type="region of interest" description="Disordered" evidence="7">
    <location>
        <begin position="39"/>
        <end position="107"/>
    </location>
</feature>
<dbReference type="InterPro" id="IPR040442">
    <property type="entry name" value="Pyrv_kinase-like_dom_sf"/>
</dbReference>
<keyword evidence="6" id="KW-0566">Pantothenate biosynthesis</keyword>
<dbReference type="RefSeq" id="XP_016294376.1">
    <property type="nucleotide sequence ID" value="XM_016434270.1"/>
</dbReference>
<dbReference type="FunFam" id="3.20.20.60:FF:000047">
    <property type="entry name" value="3-methyl-2-oxobutanoate hydroxymethyltransferase"/>
    <property type="match status" value="1"/>
</dbReference>
<dbReference type="HAMAP" id="MF_00156">
    <property type="entry name" value="PanB"/>
    <property type="match status" value="1"/>
</dbReference>
<evidence type="ECO:0000256" key="2">
    <source>
        <dbReference type="ARBA" id="ARBA00008676"/>
    </source>
</evidence>
<protein>
    <recommendedName>
        <fullName evidence="3 6">3-methyl-2-oxobutanoate hydroxymethyltransferase</fullName>
        <ecNumber evidence="3 6">2.1.2.11</ecNumber>
    </recommendedName>
</protein>
<dbReference type="UniPathway" id="UPA00028">
    <property type="reaction ID" value="UER00003"/>
</dbReference>
<evidence type="ECO:0000256" key="3">
    <source>
        <dbReference type="ARBA" id="ARBA00012618"/>
    </source>
</evidence>
<dbReference type="OMA" id="ILVMNDM"/>
<dbReference type="InterPro" id="IPR003700">
    <property type="entry name" value="Pantoate_hydroxy_MeTrfase"/>
</dbReference>
<dbReference type="PANTHER" id="PTHR20881:SF0">
    <property type="entry name" value="3-METHYL-2-OXOBUTANOATE HYDROXYMETHYLTRANSFERASE"/>
    <property type="match status" value="1"/>
</dbReference>
<evidence type="ECO:0000256" key="1">
    <source>
        <dbReference type="ARBA" id="ARBA00005033"/>
    </source>
</evidence>
<keyword evidence="4 6" id="KW-0808">Transferase</keyword>
<evidence type="ECO:0000313" key="9">
    <source>
        <dbReference type="Proteomes" id="UP000019377"/>
    </source>
</evidence>
<dbReference type="eggNOG" id="KOG2949">
    <property type="taxonomic scope" value="Eukaryota"/>
</dbReference>
<dbReference type="OrthoDB" id="425211at2759"/>
<dbReference type="STRING" id="1365824.V5GU01"/>
<feature type="compositionally biased region" description="Polar residues" evidence="7">
    <location>
        <begin position="370"/>
        <end position="384"/>
    </location>
</feature>
<dbReference type="GO" id="GO:0005739">
    <property type="term" value="C:mitochondrion"/>
    <property type="evidence" value="ECO:0007669"/>
    <property type="project" value="TreeGrafter"/>
</dbReference>
<dbReference type="Proteomes" id="UP000019377">
    <property type="component" value="Unassembled WGS sequence"/>
</dbReference>
<dbReference type="EMBL" id="KI545853">
    <property type="protein sequence ID" value="EST09387.1"/>
    <property type="molecule type" value="Genomic_DNA"/>
</dbReference>
<comment type="function">
    <text evidence="6">Catalyzes the reversible reaction in which hydroxymethyl group from 5,10-methylenetetrahydrofolate is transferred onto alpha-ketoisovalerate to form ketopantoate.</text>
</comment>
<comment type="similarity">
    <text evidence="2 6">Belongs to the PanB family.</text>
</comment>
<dbReference type="GeneID" id="27416869"/>
<evidence type="ECO:0000256" key="7">
    <source>
        <dbReference type="SAM" id="MobiDB-lite"/>
    </source>
</evidence>
<proteinExistence type="inferred from homology"/>
<dbReference type="EC" id="2.1.2.11" evidence="3 6"/>
<dbReference type="SUPFAM" id="SSF51621">
    <property type="entry name" value="Phosphoenolpyruvate/pyruvate domain"/>
    <property type="match status" value="1"/>
</dbReference>
<dbReference type="AlphaFoldDB" id="V5GU01"/>
<comment type="pathway">
    <text evidence="1 6">Cofactor biosynthesis; (R)-pantothenate biosynthesis; (R)-pantoate from 3-methyl-2-oxobutanoate: step 1/2.</text>
</comment>
<dbReference type="GO" id="GO:0000287">
    <property type="term" value="F:magnesium ion binding"/>
    <property type="evidence" value="ECO:0007669"/>
    <property type="project" value="TreeGrafter"/>
</dbReference>
<dbReference type="HOGENOM" id="CLU_036645_0_0_1"/>
<gene>
    <name evidence="8" type="ORF">PSEUBRA_SCAF11g01176</name>
</gene>
<dbReference type="GO" id="GO:0003864">
    <property type="term" value="F:3-methyl-2-oxobutanoate hydroxymethyltransferase activity"/>
    <property type="evidence" value="ECO:0007669"/>
    <property type="project" value="UniProtKB-EC"/>
</dbReference>
<dbReference type="Pfam" id="PF02548">
    <property type="entry name" value="Pantoate_transf"/>
    <property type="match status" value="1"/>
</dbReference>
<dbReference type="InterPro" id="IPR015813">
    <property type="entry name" value="Pyrv/PenolPyrv_kinase-like_dom"/>
</dbReference>
<comment type="catalytic activity">
    <reaction evidence="5 6">
        <text>(6R)-5,10-methylene-5,6,7,8-tetrahydrofolate + 3-methyl-2-oxobutanoate + H2O = 2-dehydropantoate + (6S)-5,6,7,8-tetrahydrofolate</text>
        <dbReference type="Rhea" id="RHEA:11824"/>
        <dbReference type="ChEBI" id="CHEBI:11561"/>
        <dbReference type="ChEBI" id="CHEBI:11851"/>
        <dbReference type="ChEBI" id="CHEBI:15377"/>
        <dbReference type="ChEBI" id="CHEBI:15636"/>
        <dbReference type="ChEBI" id="CHEBI:57453"/>
        <dbReference type="EC" id="2.1.2.11"/>
    </reaction>
</comment>
<organism evidence="8 9">
    <name type="scientific">Kalmanozyma brasiliensis (strain GHG001)</name>
    <name type="common">Yeast</name>
    <name type="synonym">Pseudozyma brasiliensis</name>
    <dbReference type="NCBI Taxonomy" id="1365824"/>
    <lineage>
        <taxon>Eukaryota</taxon>
        <taxon>Fungi</taxon>
        <taxon>Dikarya</taxon>
        <taxon>Basidiomycota</taxon>
        <taxon>Ustilaginomycotina</taxon>
        <taxon>Ustilaginomycetes</taxon>
        <taxon>Ustilaginales</taxon>
        <taxon>Ustilaginaceae</taxon>
        <taxon>Kalmanozyma</taxon>
    </lineage>
</organism>
<dbReference type="NCBIfam" id="TIGR00222">
    <property type="entry name" value="panB"/>
    <property type="match status" value="1"/>
</dbReference>
<name>V5GU01_KALBG</name>
<evidence type="ECO:0000256" key="6">
    <source>
        <dbReference type="RuleBase" id="RU362100"/>
    </source>
</evidence>
<sequence length="454" mass="47566">MASTAGGLARLQLRSFVPKGGITSTPSCSYSTAAYRGAAKATHQSHQSGRSKLPRKRSFGGSAANSSSWPAGAVETADADESSSSPSSSKLGKGKAKALTSIPSPPRSKTIADLHALKHHPDGSIPIVCLTAYDFPTALSVRSSDIDLCLIGDSLANVALGFTSTQPLSLDAMIHHCQAVKRGLDAPLFSTASLLDGIDLPQPPLVIADMPFGGTFGSVDSGVAAVVRLMQETGIDGIKIEGSYEAVPLIRRLTEHGIPVMGHLGLQPQRVGSTSGYRLQGRTAQQAKEILDASLALEQAGCFSIVLECIPTRVGELISQRLSIPTIGIGAGSKTDGQILVMNDMIGDLTGAGHVLAALAQAPARALPTQDGQEPDATTPQHSPLTPPAPKFVRNFSLQHGTSIGALRMAAVQAYTQAVRHRQFPDDGVEAYKMKSEEWKAFQELARPTTPTKA</sequence>